<reference evidence="5 7" key="2">
    <citation type="submission" date="2023-07" db="EMBL/GenBank/DDBJ databases">
        <title>Genomic Encyclopedia of Type Strains, Phase IV (KMG-IV): sequencing the most valuable type-strain genomes for metagenomic binning, comparative biology and taxonomic classification.</title>
        <authorList>
            <person name="Goeker M."/>
        </authorList>
    </citation>
    <scope>NUCLEOTIDE SEQUENCE [LARGE SCALE GENOMIC DNA]</scope>
    <source>
        <strain evidence="5 7">DSM 338</strain>
    </source>
</reference>
<dbReference type="EMBL" id="BSDO01000009">
    <property type="protein sequence ID" value="GLI24875.1"/>
    <property type="molecule type" value="Genomic_DNA"/>
</dbReference>
<dbReference type="RefSeq" id="WP_281809588.1">
    <property type="nucleotide sequence ID" value="NZ_BSDO01000009.1"/>
</dbReference>
<dbReference type="InterPro" id="IPR024370">
    <property type="entry name" value="PBP_domain"/>
</dbReference>
<dbReference type="Proteomes" id="UP001245370">
    <property type="component" value="Unassembled WGS sequence"/>
</dbReference>
<dbReference type="Pfam" id="PF12728">
    <property type="entry name" value="HTH_17"/>
    <property type="match status" value="1"/>
</dbReference>
<dbReference type="PANTHER" id="PTHR38431:SF1">
    <property type="entry name" value="BLL2305 PROTEIN"/>
    <property type="match status" value="1"/>
</dbReference>
<feature type="domain" description="Helix-turn-helix" evidence="3">
    <location>
        <begin position="4"/>
        <end position="51"/>
    </location>
</feature>
<dbReference type="NCBIfam" id="TIGR01764">
    <property type="entry name" value="excise"/>
    <property type="match status" value="1"/>
</dbReference>
<evidence type="ECO:0000313" key="6">
    <source>
        <dbReference type="Proteomes" id="UP001144397"/>
    </source>
</evidence>
<keyword evidence="4" id="KW-0238">DNA-binding</keyword>
<dbReference type="Proteomes" id="UP001144397">
    <property type="component" value="Unassembled WGS sequence"/>
</dbReference>
<organism evidence="4 6">
    <name type="scientific">Xanthobacter flavus</name>
    <dbReference type="NCBI Taxonomy" id="281"/>
    <lineage>
        <taxon>Bacteria</taxon>
        <taxon>Pseudomonadati</taxon>
        <taxon>Pseudomonadota</taxon>
        <taxon>Alphaproteobacteria</taxon>
        <taxon>Hyphomicrobiales</taxon>
        <taxon>Xanthobacteraceae</taxon>
        <taxon>Xanthobacter</taxon>
    </lineage>
</organism>
<evidence type="ECO:0000313" key="5">
    <source>
        <dbReference type="EMBL" id="MDR6336099.1"/>
    </source>
</evidence>
<evidence type="ECO:0000256" key="1">
    <source>
        <dbReference type="SAM" id="MobiDB-lite"/>
    </source>
</evidence>
<dbReference type="GO" id="GO:0003677">
    <property type="term" value="F:DNA binding"/>
    <property type="evidence" value="ECO:0007669"/>
    <property type="project" value="UniProtKB-KW"/>
</dbReference>
<keyword evidence="7" id="KW-1185">Reference proteome</keyword>
<evidence type="ECO:0000259" key="2">
    <source>
        <dbReference type="Pfam" id="PF12727"/>
    </source>
</evidence>
<dbReference type="AlphaFoldDB" id="A0A9W6CSD5"/>
<dbReference type="Pfam" id="PF12727">
    <property type="entry name" value="PBP_like"/>
    <property type="match status" value="1"/>
</dbReference>
<dbReference type="EMBL" id="JAVDPY010000010">
    <property type="protein sequence ID" value="MDR6336099.1"/>
    <property type="molecule type" value="Genomic_DNA"/>
</dbReference>
<reference evidence="4" key="1">
    <citation type="submission" date="2022-12" db="EMBL/GenBank/DDBJ databases">
        <title>Reference genome sequencing for broad-spectrum identification of bacterial and archaeal isolates by mass spectrometry.</title>
        <authorList>
            <person name="Sekiguchi Y."/>
            <person name="Tourlousse D.M."/>
        </authorList>
    </citation>
    <scope>NUCLEOTIDE SEQUENCE</scope>
    <source>
        <strain evidence="4">301</strain>
    </source>
</reference>
<evidence type="ECO:0000313" key="4">
    <source>
        <dbReference type="EMBL" id="GLI24875.1"/>
    </source>
</evidence>
<dbReference type="InterPro" id="IPR010093">
    <property type="entry name" value="SinI_DNA-bd"/>
</dbReference>
<gene>
    <name evidence="5" type="ORF">GGQ86_004597</name>
    <name evidence="4" type="ORF">XFLAVUS301_45490</name>
</gene>
<comment type="caution">
    <text evidence="4">The sequence shown here is derived from an EMBL/GenBank/DDBJ whole genome shotgun (WGS) entry which is preliminary data.</text>
</comment>
<accession>A0A9W6CSD5</accession>
<proteinExistence type="predicted"/>
<evidence type="ECO:0000313" key="7">
    <source>
        <dbReference type="Proteomes" id="UP001245370"/>
    </source>
</evidence>
<dbReference type="InterPro" id="IPR041657">
    <property type="entry name" value="HTH_17"/>
</dbReference>
<feature type="domain" description="PBP" evidence="2">
    <location>
        <begin position="97"/>
        <end position="275"/>
    </location>
</feature>
<evidence type="ECO:0000259" key="3">
    <source>
        <dbReference type="Pfam" id="PF12728"/>
    </source>
</evidence>
<name>A0A9W6CSD5_XANFL</name>
<dbReference type="GeneID" id="95765319"/>
<feature type="compositionally biased region" description="Basic and acidic residues" evidence="1">
    <location>
        <begin position="66"/>
        <end position="77"/>
    </location>
</feature>
<dbReference type="PANTHER" id="PTHR38431">
    <property type="entry name" value="BLL2305 PROTEIN"/>
    <property type="match status" value="1"/>
</dbReference>
<feature type="compositionally biased region" description="Low complexity" evidence="1">
    <location>
        <begin position="55"/>
        <end position="65"/>
    </location>
</feature>
<protein>
    <submittedName>
        <fullName evidence="4">DNA-binding protein</fullName>
    </submittedName>
    <submittedName>
        <fullName evidence="5">Excisionase family DNA binding protein</fullName>
    </submittedName>
</protein>
<sequence length="303" mass="33172">MSEYLTTRELAALLRVRERKVYDLVATGSLPVRRVTGKLLFPRREIQDWIAGSADTAPAHAAAPDGAHHSAPSDHHAPPPVMTGGHDPLLEWALRESRSGIACLMDGALDGLDRADRGECIAVGLHVPEGDDWNAAVVEQRFGRAPWVLVEWARRVRGLICRPGLPRPPTCLAEVRGFRFQMRQKEAASELVLDRLLAAEGMGRDDLTCAGTVERSETDLALAVAAGRADVGLGIAAAARLHNLDFVPLVEERFDLMVWRRAYFEPSFQKLVAFCREPAFHARAAELGGYDVSGFGRVHFNGA</sequence>
<feature type="region of interest" description="Disordered" evidence="1">
    <location>
        <begin position="55"/>
        <end position="82"/>
    </location>
</feature>